<comment type="caution">
    <text evidence="1">The sequence shown here is derived from an EMBL/GenBank/DDBJ whole genome shotgun (WGS) entry which is preliminary data.</text>
</comment>
<gene>
    <name evidence="1" type="ORF">Taro_037523</name>
</gene>
<evidence type="ECO:0000313" key="1">
    <source>
        <dbReference type="EMBL" id="MQM04719.1"/>
    </source>
</evidence>
<protein>
    <submittedName>
        <fullName evidence="1">Uncharacterized protein</fullName>
    </submittedName>
</protein>
<sequence length="192" mass="21339">MCCVDCVFGLVCLCALGAVLCSVDIFARAKQMLVFRSYSLLVLVEVRFSPELCCARFWLLQRCPLVEVHRLAAVVWWCFPELFVVILVRVPLPLGLLLCSLKSSTILPPWFEVSVVWLIAIALPSRLRCIAWLLCVLVQFPRTVGCCPGEICSQDYFGLVSADCCATSGLRYAAIVFGLRSGDVFPERLLAL</sequence>
<accession>A0A843W5W2</accession>
<dbReference type="Proteomes" id="UP000652761">
    <property type="component" value="Unassembled WGS sequence"/>
</dbReference>
<dbReference type="AlphaFoldDB" id="A0A843W5W2"/>
<keyword evidence="2" id="KW-1185">Reference proteome</keyword>
<name>A0A843W5W2_COLES</name>
<proteinExistence type="predicted"/>
<evidence type="ECO:0000313" key="2">
    <source>
        <dbReference type="Proteomes" id="UP000652761"/>
    </source>
</evidence>
<dbReference type="EMBL" id="NMUH01003270">
    <property type="protein sequence ID" value="MQM04719.1"/>
    <property type="molecule type" value="Genomic_DNA"/>
</dbReference>
<reference evidence="1" key="1">
    <citation type="submission" date="2017-07" db="EMBL/GenBank/DDBJ databases">
        <title>Taro Niue Genome Assembly and Annotation.</title>
        <authorList>
            <person name="Atibalentja N."/>
            <person name="Keating K."/>
            <person name="Fields C.J."/>
        </authorList>
    </citation>
    <scope>NUCLEOTIDE SEQUENCE</scope>
    <source>
        <strain evidence="1">Niue_2</strain>
        <tissue evidence="1">Leaf</tissue>
    </source>
</reference>
<organism evidence="1 2">
    <name type="scientific">Colocasia esculenta</name>
    <name type="common">Wild taro</name>
    <name type="synonym">Arum esculentum</name>
    <dbReference type="NCBI Taxonomy" id="4460"/>
    <lineage>
        <taxon>Eukaryota</taxon>
        <taxon>Viridiplantae</taxon>
        <taxon>Streptophyta</taxon>
        <taxon>Embryophyta</taxon>
        <taxon>Tracheophyta</taxon>
        <taxon>Spermatophyta</taxon>
        <taxon>Magnoliopsida</taxon>
        <taxon>Liliopsida</taxon>
        <taxon>Araceae</taxon>
        <taxon>Aroideae</taxon>
        <taxon>Colocasieae</taxon>
        <taxon>Colocasia</taxon>
    </lineage>
</organism>